<keyword evidence="7" id="KW-0547">Nucleotide-binding</keyword>
<evidence type="ECO:0000256" key="13">
    <source>
        <dbReference type="SAM" id="MobiDB-lite"/>
    </source>
</evidence>
<reference evidence="16 17" key="1">
    <citation type="submission" date="2017-12" db="EMBL/GenBank/DDBJ databases">
        <title>The genome sequence of Caulobacter flavus CGMCC1 15093.</title>
        <authorList>
            <person name="Gao J."/>
            <person name="Mao X."/>
            <person name="Sun J."/>
        </authorList>
    </citation>
    <scope>NUCLEOTIDE SEQUENCE [LARGE SCALE GENOMIC DNA]</scope>
    <source>
        <strain evidence="16 17">CGMCC1 15093</strain>
    </source>
</reference>
<comment type="cofactor">
    <cofactor evidence="1">
        <name>adenosylcob(III)alamin</name>
        <dbReference type="ChEBI" id="CHEBI:18408"/>
    </cofactor>
</comment>
<dbReference type="InterPro" id="IPR024434">
    <property type="entry name" value="TSCPD_dom"/>
</dbReference>
<dbReference type="KEGG" id="cfh:C1707_17635"/>
<comment type="function">
    <text evidence="10">Catalyzes the reduction of ribonucleotides to deoxyribonucleotides. May function to provide a pool of deoxyribonucleotide precursors for DNA repair during oxygen limitation and/or for immediate growth after restoration of oxygen.</text>
</comment>
<gene>
    <name evidence="15" type="ORF">C1707_17635</name>
    <name evidence="16" type="ORF">CFHF_26410</name>
</gene>
<evidence type="ECO:0000313" key="17">
    <source>
        <dbReference type="Proteomes" id="UP000234483"/>
    </source>
</evidence>
<proteinExistence type="inferred from homology"/>
<keyword evidence="8" id="KW-0560">Oxidoreductase</keyword>
<feature type="domain" description="TSCPD" evidence="14">
    <location>
        <begin position="690"/>
        <end position="793"/>
    </location>
</feature>
<evidence type="ECO:0000256" key="2">
    <source>
        <dbReference type="ARBA" id="ARBA00007405"/>
    </source>
</evidence>
<feature type="region of interest" description="Disordered" evidence="13">
    <location>
        <begin position="806"/>
        <end position="836"/>
    </location>
</feature>
<evidence type="ECO:0000256" key="10">
    <source>
        <dbReference type="ARBA" id="ARBA00025437"/>
    </source>
</evidence>
<dbReference type="GO" id="GO:0031419">
    <property type="term" value="F:cobalamin binding"/>
    <property type="evidence" value="ECO:0007669"/>
    <property type="project" value="UniProtKB-KW"/>
</dbReference>
<comment type="similarity">
    <text evidence="2">Belongs to the ribonucleoside diphosphate reductase class-2 family.</text>
</comment>
<dbReference type="EMBL" id="CP026100">
    <property type="protein sequence ID" value="AYV47931.1"/>
    <property type="molecule type" value="Genomic_DNA"/>
</dbReference>
<accession>A0A2N5CKQ4</accession>
<dbReference type="PANTHER" id="PTHR43371:SF1">
    <property type="entry name" value="RIBONUCLEOSIDE-DIPHOSPHATE REDUCTASE"/>
    <property type="match status" value="1"/>
</dbReference>
<sequence length="909" mass="93565">MRFERLFAGRAPEIDPREIERPDRFVETLAPQGWPDARVEAWLDWAAIAAPGEADAESALDGAPERHAARLTAAGRDAGLFATEADARAFAADLVDSVLAGYAAPAPSAPALPAPLHVSAIEFRTAAADHVGKARADRLAREAAAQLEAALTAVADAVLRCEGDARACSDPARNVALARAAQKARAAGASDASIADAVASAAAPAFAASSVEPASITPLLALAEPADVAAGDEFAALAARASWETGGVVLALSPADAEALAAGATTRAAINAAAFLGEDGFDTRAFSHAVRIWTVALELERPVDGAVALTLAGVGDWLLAQGLSPADDAGRNAAAALWALTAGEALAASASVAEALGAGEAFTVEADRIIASLAQRADLAAALTGPLAAPAAAALRTALAAVQAHGLRGPGLVAAFEDAETALRLGARPGLDAGWSLIQASETLDGYAVPQFSGAAQAALRSIDVDLDAVRLHALGTGSLEDAPGVDHRALAAVGFTGHEIALAEAALRAGGDLRAAFAPAVVGADFIGDVLGATREALADPAFDTLAFAGFAPDAVADAEAHAVGSGRLFDCPALPAETQELLRAFEAPAHADRIAFTAAVEIFACAPWPLALVAPFDARPADLLRLQASAARAGVRALKLSRAPAPADFALDLPEAQIETPRARPPEPIVTERLVEKVVERQRERRKLPDRRKGYIQKAAVGGHKVYLHTGEYEDGEVGEIFIDMHKEGAAFRSLMNNFAIAISIGLQYGVPLDEFVDAYVFTKFEPAGPVTGNDSIKSATSILDYIFRELGVSYLGRDDLANGDPQEFNADGLGRGKSAETEDETEEPAPLPASKFISKGFSRGATPDNLVFAAFGRRKDDAAKASALADQADICPACGDVALSRKGGLVVCESCNGQAERPSPRG</sequence>
<keyword evidence="6" id="KW-0237">DNA synthesis</keyword>
<dbReference type="Proteomes" id="UP000234483">
    <property type="component" value="Unassembled WGS sequence"/>
</dbReference>
<evidence type="ECO:0000313" key="18">
    <source>
        <dbReference type="Proteomes" id="UP000281192"/>
    </source>
</evidence>
<dbReference type="InterPro" id="IPR050862">
    <property type="entry name" value="RdRp_reductase_class-2"/>
</dbReference>
<evidence type="ECO:0000256" key="6">
    <source>
        <dbReference type="ARBA" id="ARBA00022634"/>
    </source>
</evidence>
<evidence type="ECO:0000256" key="8">
    <source>
        <dbReference type="ARBA" id="ARBA00023002"/>
    </source>
</evidence>
<dbReference type="Pfam" id="PF12637">
    <property type="entry name" value="TSCPD"/>
    <property type="match status" value="1"/>
</dbReference>
<evidence type="ECO:0000256" key="5">
    <source>
        <dbReference type="ARBA" id="ARBA00022628"/>
    </source>
</evidence>
<dbReference type="GO" id="GO:0000166">
    <property type="term" value="F:nucleotide binding"/>
    <property type="evidence" value="ECO:0007669"/>
    <property type="project" value="UniProtKB-KW"/>
</dbReference>
<dbReference type="AlphaFoldDB" id="A0A2N5CKQ4"/>
<dbReference type="GO" id="GO:0004748">
    <property type="term" value="F:ribonucleoside-diphosphate reductase activity, thioredoxin disulfide as acceptor"/>
    <property type="evidence" value="ECO:0007669"/>
    <property type="project" value="UniProtKB-EC"/>
</dbReference>
<evidence type="ECO:0000259" key="14">
    <source>
        <dbReference type="Pfam" id="PF12637"/>
    </source>
</evidence>
<keyword evidence="5" id="KW-0846">Cobalamin</keyword>
<dbReference type="OrthoDB" id="9762933at2"/>
<dbReference type="EMBL" id="PJRQ01000055">
    <property type="protein sequence ID" value="PLR06070.1"/>
    <property type="molecule type" value="Genomic_DNA"/>
</dbReference>
<evidence type="ECO:0000313" key="15">
    <source>
        <dbReference type="EMBL" id="AYV47931.1"/>
    </source>
</evidence>
<organism evidence="16 17">
    <name type="scientific">Caulobacter flavus</name>
    <dbReference type="NCBI Taxonomy" id="1679497"/>
    <lineage>
        <taxon>Bacteria</taxon>
        <taxon>Pseudomonadati</taxon>
        <taxon>Pseudomonadota</taxon>
        <taxon>Alphaproteobacteria</taxon>
        <taxon>Caulobacterales</taxon>
        <taxon>Caulobacteraceae</taxon>
        <taxon>Caulobacter</taxon>
    </lineage>
</organism>
<keyword evidence="18" id="KW-1185">Reference proteome</keyword>
<evidence type="ECO:0000256" key="7">
    <source>
        <dbReference type="ARBA" id="ARBA00022741"/>
    </source>
</evidence>
<evidence type="ECO:0000256" key="11">
    <source>
        <dbReference type="ARBA" id="ARBA00033050"/>
    </source>
</evidence>
<reference evidence="15 18" key="2">
    <citation type="submission" date="2018-01" db="EMBL/GenBank/DDBJ databases">
        <title>Complete genome sequence of Caulobacter flavus RHGG3.</title>
        <authorList>
            <person name="Yang E."/>
        </authorList>
    </citation>
    <scope>NUCLEOTIDE SEQUENCE [LARGE SCALE GENOMIC DNA]</scope>
    <source>
        <strain evidence="15 18">RHGG3</strain>
    </source>
</reference>
<evidence type="ECO:0000256" key="3">
    <source>
        <dbReference type="ARBA" id="ARBA00012274"/>
    </source>
</evidence>
<dbReference type="GO" id="GO:0071897">
    <property type="term" value="P:DNA biosynthetic process"/>
    <property type="evidence" value="ECO:0007669"/>
    <property type="project" value="UniProtKB-KW"/>
</dbReference>
<evidence type="ECO:0000313" key="16">
    <source>
        <dbReference type="EMBL" id="PLR06070.1"/>
    </source>
</evidence>
<comment type="catalytic activity">
    <reaction evidence="12">
        <text>a 2'-deoxyribonucleoside 5'-diphosphate + [thioredoxin]-disulfide + H2O = a ribonucleoside 5'-diphosphate + [thioredoxin]-dithiol</text>
        <dbReference type="Rhea" id="RHEA:23252"/>
        <dbReference type="Rhea" id="RHEA-COMP:10698"/>
        <dbReference type="Rhea" id="RHEA-COMP:10700"/>
        <dbReference type="ChEBI" id="CHEBI:15377"/>
        <dbReference type="ChEBI" id="CHEBI:29950"/>
        <dbReference type="ChEBI" id="CHEBI:50058"/>
        <dbReference type="ChEBI" id="CHEBI:57930"/>
        <dbReference type="ChEBI" id="CHEBI:73316"/>
        <dbReference type="EC" id="1.17.4.1"/>
    </reaction>
</comment>
<evidence type="ECO:0000256" key="4">
    <source>
        <dbReference type="ARBA" id="ARBA00014409"/>
    </source>
</evidence>
<evidence type="ECO:0000256" key="1">
    <source>
        <dbReference type="ARBA" id="ARBA00001922"/>
    </source>
</evidence>
<protein>
    <recommendedName>
        <fullName evidence="4">Vitamin B12-dependent ribonucleotide reductase</fullName>
        <ecNumber evidence="3">1.17.4.1</ecNumber>
    </recommendedName>
    <alternativeName>
        <fullName evidence="11">Ribonucleoside-diphosphate reductase NrdJ</fullName>
    </alternativeName>
</protein>
<dbReference type="EC" id="1.17.4.1" evidence="3"/>
<name>A0A2N5CKQ4_9CAUL</name>
<dbReference type="Proteomes" id="UP000281192">
    <property type="component" value="Chromosome"/>
</dbReference>
<evidence type="ECO:0000256" key="9">
    <source>
        <dbReference type="ARBA" id="ARBA00023285"/>
    </source>
</evidence>
<dbReference type="RefSeq" id="WP_101715886.1">
    <property type="nucleotide sequence ID" value="NZ_CP026100.1"/>
</dbReference>
<dbReference type="Gene3D" id="3.20.70.20">
    <property type="match status" value="1"/>
</dbReference>
<keyword evidence="9" id="KW-0170">Cobalt</keyword>
<evidence type="ECO:0000256" key="12">
    <source>
        <dbReference type="ARBA" id="ARBA00047754"/>
    </source>
</evidence>
<dbReference type="PANTHER" id="PTHR43371">
    <property type="entry name" value="VITAMIN B12-DEPENDENT RIBONUCLEOTIDE REDUCTASE"/>
    <property type="match status" value="1"/>
</dbReference>